<dbReference type="HOGENOM" id="CLU_3125639_0_0_1"/>
<dbReference type="EMBL" id="KN832048">
    <property type="protein sequence ID" value="KIN96383.1"/>
    <property type="molecule type" value="Genomic_DNA"/>
</dbReference>
<keyword evidence="2" id="KW-1185">Reference proteome</keyword>
<dbReference type="OrthoDB" id="2804425at2759"/>
<name>A0A0C3NM71_PISTI</name>
<reference evidence="2" key="2">
    <citation type="submission" date="2015-01" db="EMBL/GenBank/DDBJ databases">
        <title>Evolutionary Origins and Diversification of the Mycorrhizal Mutualists.</title>
        <authorList>
            <consortium name="DOE Joint Genome Institute"/>
            <consortium name="Mycorrhizal Genomics Consortium"/>
            <person name="Kohler A."/>
            <person name="Kuo A."/>
            <person name="Nagy L.G."/>
            <person name="Floudas D."/>
            <person name="Copeland A."/>
            <person name="Barry K.W."/>
            <person name="Cichocki N."/>
            <person name="Veneault-Fourrey C."/>
            <person name="LaButti K."/>
            <person name="Lindquist E.A."/>
            <person name="Lipzen A."/>
            <person name="Lundell T."/>
            <person name="Morin E."/>
            <person name="Murat C."/>
            <person name="Riley R."/>
            <person name="Ohm R."/>
            <person name="Sun H."/>
            <person name="Tunlid A."/>
            <person name="Henrissat B."/>
            <person name="Grigoriev I.V."/>
            <person name="Hibbett D.S."/>
            <person name="Martin F."/>
        </authorList>
    </citation>
    <scope>NUCLEOTIDE SEQUENCE [LARGE SCALE GENOMIC DNA]</scope>
    <source>
        <strain evidence="2">Marx 270</strain>
    </source>
</reference>
<protein>
    <submittedName>
        <fullName evidence="1">Uncharacterized protein</fullName>
    </submittedName>
</protein>
<dbReference type="AlphaFoldDB" id="A0A0C3NM71"/>
<dbReference type="Proteomes" id="UP000054217">
    <property type="component" value="Unassembled WGS sequence"/>
</dbReference>
<gene>
    <name evidence="1" type="ORF">M404DRAFT_163266</name>
</gene>
<evidence type="ECO:0000313" key="1">
    <source>
        <dbReference type="EMBL" id="KIN96383.1"/>
    </source>
</evidence>
<organism evidence="1 2">
    <name type="scientific">Pisolithus tinctorius Marx 270</name>
    <dbReference type="NCBI Taxonomy" id="870435"/>
    <lineage>
        <taxon>Eukaryota</taxon>
        <taxon>Fungi</taxon>
        <taxon>Dikarya</taxon>
        <taxon>Basidiomycota</taxon>
        <taxon>Agaricomycotina</taxon>
        <taxon>Agaricomycetes</taxon>
        <taxon>Agaricomycetidae</taxon>
        <taxon>Boletales</taxon>
        <taxon>Sclerodermatineae</taxon>
        <taxon>Pisolithaceae</taxon>
        <taxon>Pisolithus</taxon>
    </lineage>
</organism>
<reference evidence="1 2" key="1">
    <citation type="submission" date="2014-04" db="EMBL/GenBank/DDBJ databases">
        <authorList>
            <consortium name="DOE Joint Genome Institute"/>
            <person name="Kuo A."/>
            <person name="Kohler A."/>
            <person name="Costa M.D."/>
            <person name="Nagy L.G."/>
            <person name="Floudas D."/>
            <person name="Copeland A."/>
            <person name="Barry K.W."/>
            <person name="Cichocki N."/>
            <person name="Veneault-Fourrey C."/>
            <person name="LaButti K."/>
            <person name="Lindquist E.A."/>
            <person name="Lipzen A."/>
            <person name="Lundell T."/>
            <person name="Morin E."/>
            <person name="Murat C."/>
            <person name="Sun H."/>
            <person name="Tunlid A."/>
            <person name="Henrissat B."/>
            <person name="Grigoriev I.V."/>
            <person name="Hibbett D.S."/>
            <person name="Martin F."/>
            <person name="Nordberg H.P."/>
            <person name="Cantor M.N."/>
            <person name="Hua S.X."/>
        </authorList>
    </citation>
    <scope>NUCLEOTIDE SEQUENCE [LARGE SCALE GENOMIC DNA]</scope>
    <source>
        <strain evidence="1 2">Marx 270</strain>
    </source>
</reference>
<dbReference type="InParanoid" id="A0A0C3NM71"/>
<evidence type="ECO:0000313" key="2">
    <source>
        <dbReference type="Proteomes" id="UP000054217"/>
    </source>
</evidence>
<accession>A0A0C3NM71</accession>
<sequence length="50" mass="5529">MMDWPVQECLKGALVQAAETHNISPLTVFDLDSESINPLDYTHKLSGTIV</sequence>
<proteinExistence type="predicted"/>